<keyword evidence="2" id="KW-0540">Nuclease</keyword>
<dbReference type="GO" id="GO:0004519">
    <property type="term" value="F:endonuclease activity"/>
    <property type="evidence" value="ECO:0007669"/>
    <property type="project" value="UniProtKB-KW"/>
</dbReference>
<evidence type="ECO:0000256" key="4">
    <source>
        <dbReference type="ARBA" id="ARBA00022759"/>
    </source>
</evidence>
<evidence type="ECO:0000256" key="6">
    <source>
        <dbReference type="ARBA" id="ARBA00022842"/>
    </source>
</evidence>
<evidence type="ECO:0000313" key="12">
    <source>
        <dbReference type="Proteomes" id="UP000298030"/>
    </source>
</evidence>
<dbReference type="PANTHER" id="PTHR42648:SF11">
    <property type="entry name" value="TRANSPOSON TY4-P GAG-POL POLYPROTEIN"/>
    <property type="match status" value="1"/>
</dbReference>
<dbReference type="GO" id="GO:0046872">
    <property type="term" value="F:metal ion binding"/>
    <property type="evidence" value="ECO:0007669"/>
    <property type="project" value="UniProtKB-KW"/>
</dbReference>
<evidence type="ECO:0000256" key="2">
    <source>
        <dbReference type="ARBA" id="ARBA00022722"/>
    </source>
</evidence>
<organism evidence="11 12">
    <name type="scientific">Coprinellus micaceus</name>
    <name type="common">Glistening ink-cap mushroom</name>
    <name type="synonym">Coprinus micaceus</name>
    <dbReference type="NCBI Taxonomy" id="71717"/>
    <lineage>
        <taxon>Eukaryota</taxon>
        <taxon>Fungi</taxon>
        <taxon>Dikarya</taxon>
        <taxon>Basidiomycota</taxon>
        <taxon>Agaricomycotina</taxon>
        <taxon>Agaricomycetes</taxon>
        <taxon>Agaricomycetidae</taxon>
        <taxon>Agaricales</taxon>
        <taxon>Agaricineae</taxon>
        <taxon>Psathyrellaceae</taxon>
        <taxon>Coprinellus</taxon>
    </lineage>
</organism>
<protein>
    <submittedName>
        <fullName evidence="11">Uncharacterized protein</fullName>
    </submittedName>
</protein>
<name>A0A4Y7TST3_COPMI</name>
<dbReference type="GO" id="GO:0016787">
    <property type="term" value="F:hydrolase activity"/>
    <property type="evidence" value="ECO:0007669"/>
    <property type="project" value="UniProtKB-KW"/>
</dbReference>
<dbReference type="STRING" id="71717.A0A4Y7TST3"/>
<evidence type="ECO:0000256" key="7">
    <source>
        <dbReference type="ARBA" id="ARBA00022908"/>
    </source>
</evidence>
<keyword evidence="9" id="KW-0239">DNA-directed DNA polymerase</keyword>
<dbReference type="InterPro" id="IPR012337">
    <property type="entry name" value="RNaseH-like_sf"/>
</dbReference>
<evidence type="ECO:0000313" key="11">
    <source>
        <dbReference type="EMBL" id="TEB36948.1"/>
    </source>
</evidence>
<keyword evidence="8" id="KW-0695">RNA-directed DNA polymerase</keyword>
<accession>A0A4Y7TST3</accession>
<keyword evidence="1" id="KW-0548">Nucleotidyltransferase</keyword>
<feature type="non-terminal residue" evidence="11">
    <location>
        <position position="85"/>
    </location>
</feature>
<comment type="caution">
    <text evidence="11">The sequence shown here is derived from an EMBL/GenBank/DDBJ whole genome shotgun (WGS) entry which is preliminary data.</text>
</comment>
<dbReference type="Proteomes" id="UP000298030">
    <property type="component" value="Unassembled WGS sequence"/>
</dbReference>
<keyword evidence="6" id="KW-0460">Magnesium</keyword>
<dbReference type="PANTHER" id="PTHR42648">
    <property type="entry name" value="TRANSPOSASE, PUTATIVE-RELATED"/>
    <property type="match status" value="1"/>
</dbReference>
<gene>
    <name evidence="11" type="ORF">FA13DRAFT_1622833</name>
</gene>
<dbReference type="GO" id="GO:0003964">
    <property type="term" value="F:RNA-directed DNA polymerase activity"/>
    <property type="evidence" value="ECO:0007669"/>
    <property type="project" value="UniProtKB-KW"/>
</dbReference>
<keyword evidence="5" id="KW-0378">Hydrolase</keyword>
<dbReference type="GO" id="GO:0006310">
    <property type="term" value="P:DNA recombination"/>
    <property type="evidence" value="ECO:0007669"/>
    <property type="project" value="UniProtKB-KW"/>
</dbReference>
<evidence type="ECO:0000256" key="1">
    <source>
        <dbReference type="ARBA" id="ARBA00022695"/>
    </source>
</evidence>
<keyword evidence="12" id="KW-1185">Reference proteome</keyword>
<keyword evidence="9" id="KW-0808">Transferase</keyword>
<sequence length="85" mass="9319">MLIDSRLALSYWSEALATATHIIARTPASGIGGEIPFERMFGRPPDPTILRPFGCPAYALIPKTLRSSKFSHNARRCVLLGYQSG</sequence>
<keyword evidence="3" id="KW-0479">Metal-binding</keyword>
<keyword evidence="4" id="KW-0255">Endonuclease</keyword>
<dbReference type="OrthoDB" id="7691805at2759"/>
<dbReference type="SUPFAM" id="SSF53098">
    <property type="entry name" value="Ribonuclease H-like"/>
    <property type="match status" value="1"/>
</dbReference>
<dbReference type="AlphaFoldDB" id="A0A4Y7TST3"/>
<evidence type="ECO:0000256" key="8">
    <source>
        <dbReference type="ARBA" id="ARBA00022918"/>
    </source>
</evidence>
<dbReference type="EMBL" id="QPFP01000005">
    <property type="protein sequence ID" value="TEB36948.1"/>
    <property type="molecule type" value="Genomic_DNA"/>
</dbReference>
<evidence type="ECO:0000256" key="9">
    <source>
        <dbReference type="ARBA" id="ARBA00022932"/>
    </source>
</evidence>
<evidence type="ECO:0000256" key="3">
    <source>
        <dbReference type="ARBA" id="ARBA00022723"/>
    </source>
</evidence>
<dbReference type="GO" id="GO:0015074">
    <property type="term" value="P:DNA integration"/>
    <property type="evidence" value="ECO:0007669"/>
    <property type="project" value="UniProtKB-KW"/>
</dbReference>
<evidence type="ECO:0000256" key="10">
    <source>
        <dbReference type="ARBA" id="ARBA00023172"/>
    </source>
</evidence>
<keyword evidence="10" id="KW-0233">DNA recombination</keyword>
<dbReference type="GO" id="GO:0003887">
    <property type="term" value="F:DNA-directed DNA polymerase activity"/>
    <property type="evidence" value="ECO:0007669"/>
    <property type="project" value="UniProtKB-KW"/>
</dbReference>
<reference evidence="11 12" key="1">
    <citation type="journal article" date="2019" name="Nat. Ecol. Evol.">
        <title>Megaphylogeny resolves global patterns of mushroom evolution.</title>
        <authorList>
            <person name="Varga T."/>
            <person name="Krizsan K."/>
            <person name="Foldi C."/>
            <person name="Dima B."/>
            <person name="Sanchez-Garcia M."/>
            <person name="Sanchez-Ramirez S."/>
            <person name="Szollosi G.J."/>
            <person name="Szarkandi J.G."/>
            <person name="Papp V."/>
            <person name="Albert L."/>
            <person name="Andreopoulos W."/>
            <person name="Angelini C."/>
            <person name="Antonin V."/>
            <person name="Barry K.W."/>
            <person name="Bougher N.L."/>
            <person name="Buchanan P."/>
            <person name="Buyck B."/>
            <person name="Bense V."/>
            <person name="Catcheside P."/>
            <person name="Chovatia M."/>
            <person name="Cooper J."/>
            <person name="Damon W."/>
            <person name="Desjardin D."/>
            <person name="Finy P."/>
            <person name="Geml J."/>
            <person name="Haridas S."/>
            <person name="Hughes K."/>
            <person name="Justo A."/>
            <person name="Karasinski D."/>
            <person name="Kautmanova I."/>
            <person name="Kiss B."/>
            <person name="Kocsube S."/>
            <person name="Kotiranta H."/>
            <person name="LaButti K.M."/>
            <person name="Lechner B.E."/>
            <person name="Liimatainen K."/>
            <person name="Lipzen A."/>
            <person name="Lukacs Z."/>
            <person name="Mihaltcheva S."/>
            <person name="Morgado L.N."/>
            <person name="Niskanen T."/>
            <person name="Noordeloos M.E."/>
            <person name="Ohm R.A."/>
            <person name="Ortiz-Santana B."/>
            <person name="Ovrebo C."/>
            <person name="Racz N."/>
            <person name="Riley R."/>
            <person name="Savchenko A."/>
            <person name="Shiryaev A."/>
            <person name="Soop K."/>
            <person name="Spirin V."/>
            <person name="Szebenyi C."/>
            <person name="Tomsovsky M."/>
            <person name="Tulloss R.E."/>
            <person name="Uehling J."/>
            <person name="Grigoriev I.V."/>
            <person name="Vagvolgyi C."/>
            <person name="Papp T."/>
            <person name="Martin F.M."/>
            <person name="Miettinen O."/>
            <person name="Hibbett D.S."/>
            <person name="Nagy L.G."/>
        </authorList>
    </citation>
    <scope>NUCLEOTIDE SEQUENCE [LARGE SCALE GENOMIC DNA]</scope>
    <source>
        <strain evidence="11 12">FP101781</strain>
    </source>
</reference>
<evidence type="ECO:0000256" key="5">
    <source>
        <dbReference type="ARBA" id="ARBA00022801"/>
    </source>
</evidence>
<keyword evidence="7" id="KW-0229">DNA integration</keyword>
<dbReference type="InterPro" id="IPR039537">
    <property type="entry name" value="Retrotran_Ty1/copia-like"/>
</dbReference>
<proteinExistence type="predicted"/>